<dbReference type="OrthoDB" id="276546at2759"/>
<dbReference type="STRING" id="1353952.A0A165FZV7"/>
<dbReference type="EMBL" id="KV423964">
    <property type="protein sequence ID" value="KZT57421.1"/>
    <property type="molecule type" value="Genomic_DNA"/>
</dbReference>
<dbReference type="SUPFAM" id="SSF51395">
    <property type="entry name" value="FMN-linked oxidoreductases"/>
    <property type="match status" value="1"/>
</dbReference>
<dbReference type="Pfam" id="PF00724">
    <property type="entry name" value="Oxidored_FMN"/>
    <property type="match status" value="1"/>
</dbReference>
<organism evidence="2 3">
    <name type="scientific">Calocera cornea HHB12733</name>
    <dbReference type="NCBI Taxonomy" id="1353952"/>
    <lineage>
        <taxon>Eukaryota</taxon>
        <taxon>Fungi</taxon>
        <taxon>Dikarya</taxon>
        <taxon>Basidiomycota</taxon>
        <taxon>Agaricomycotina</taxon>
        <taxon>Dacrymycetes</taxon>
        <taxon>Dacrymycetales</taxon>
        <taxon>Dacrymycetaceae</taxon>
        <taxon>Calocera</taxon>
    </lineage>
</organism>
<dbReference type="PANTHER" id="PTHR22893:SF91">
    <property type="entry name" value="NADPH DEHYDROGENASE 2-RELATED"/>
    <property type="match status" value="1"/>
</dbReference>
<reference evidence="2 3" key="1">
    <citation type="journal article" date="2016" name="Mol. Biol. Evol.">
        <title>Comparative Genomics of Early-Diverging Mushroom-Forming Fungi Provides Insights into the Origins of Lignocellulose Decay Capabilities.</title>
        <authorList>
            <person name="Nagy L.G."/>
            <person name="Riley R."/>
            <person name="Tritt A."/>
            <person name="Adam C."/>
            <person name="Daum C."/>
            <person name="Floudas D."/>
            <person name="Sun H."/>
            <person name="Yadav J.S."/>
            <person name="Pangilinan J."/>
            <person name="Larsson K.H."/>
            <person name="Matsuura K."/>
            <person name="Barry K."/>
            <person name="Labutti K."/>
            <person name="Kuo R."/>
            <person name="Ohm R.A."/>
            <person name="Bhattacharya S.S."/>
            <person name="Shirouzu T."/>
            <person name="Yoshinaga Y."/>
            <person name="Martin F.M."/>
            <person name="Grigoriev I.V."/>
            <person name="Hibbett D.S."/>
        </authorList>
    </citation>
    <scope>NUCLEOTIDE SEQUENCE [LARGE SCALE GENOMIC DNA]</scope>
    <source>
        <strain evidence="2 3">HHB12733</strain>
    </source>
</reference>
<name>A0A165FZV7_9BASI</name>
<keyword evidence="3" id="KW-1185">Reference proteome</keyword>
<evidence type="ECO:0000259" key="1">
    <source>
        <dbReference type="Pfam" id="PF00724"/>
    </source>
</evidence>
<protein>
    <submittedName>
        <fullName evidence="2">FMN-linked oxidoreductase</fullName>
    </submittedName>
</protein>
<dbReference type="AlphaFoldDB" id="A0A165FZV7"/>
<dbReference type="InParanoid" id="A0A165FZV7"/>
<evidence type="ECO:0000313" key="3">
    <source>
        <dbReference type="Proteomes" id="UP000076842"/>
    </source>
</evidence>
<feature type="domain" description="NADH:flavin oxidoreductase/NADH oxidase N-terminal" evidence="1">
    <location>
        <begin position="14"/>
        <end position="341"/>
    </location>
</feature>
<dbReference type="FunFam" id="3.20.20.70:FF:000138">
    <property type="entry name" value="NADPH dehydrogenase 1"/>
    <property type="match status" value="1"/>
</dbReference>
<dbReference type="InterPro" id="IPR045247">
    <property type="entry name" value="Oye-like"/>
</dbReference>
<dbReference type="Proteomes" id="UP000076842">
    <property type="component" value="Unassembled WGS sequence"/>
</dbReference>
<dbReference type="FunCoup" id="A0A165FZV7">
    <property type="interactions" value="243"/>
</dbReference>
<sequence>MGDAADSSLATTALFTPLRVGTMQLQHRIAMAPLTRNRAHDDHTHSELAIEYYVQRGSFEGTLLITEATFIAEEAGGFTNVPGIYTQKQIDAWKKITDAVHAKGSYMYLQLWALGRAADPEVLKEYGAEVVSSSDVPIKGRPNPHPLTKEEIKKFVGHYATAATNAVAAGFDGVEIHGANGYLVDQFTQDTCNNRTDEYGGSIENRCRFGLEVAAAVCSAIGQERTAIRLSPWSQFQDMRMADPIPTFSYLVSELKSRFPDFAYIHVTEPRVQGNVDRTAPKSESNDFLRKIWAPKVFLDCGGFTDKLEEDVVPRMGDVIVYGRYFISNPDLPLRLKKGIPFVPWDRETWYLHGPTGSKGYTDYPTAEEAEKAKI</sequence>
<gene>
    <name evidence="2" type="ORF">CALCODRAFT_496227</name>
</gene>
<accession>A0A165FZV7</accession>
<dbReference type="InterPro" id="IPR001155">
    <property type="entry name" value="OxRdtase_FMN_N"/>
</dbReference>
<dbReference type="GO" id="GO:0010181">
    <property type="term" value="F:FMN binding"/>
    <property type="evidence" value="ECO:0007669"/>
    <property type="project" value="InterPro"/>
</dbReference>
<proteinExistence type="predicted"/>
<dbReference type="Gene3D" id="3.20.20.70">
    <property type="entry name" value="Aldolase class I"/>
    <property type="match status" value="1"/>
</dbReference>
<evidence type="ECO:0000313" key="2">
    <source>
        <dbReference type="EMBL" id="KZT57421.1"/>
    </source>
</evidence>
<dbReference type="InterPro" id="IPR013785">
    <property type="entry name" value="Aldolase_TIM"/>
</dbReference>
<dbReference type="GO" id="GO:0003959">
    <property type="term" value="F:NADPH dehydrogenase activity"/>
    <property type="evidence" value="ECO:0007669"/>
    <property type="project" value="TreeGrafter"/>
</dbReference>
<dbReference type="PANTHER" id="PTHR22893">
    <property type="entry name" value="NADH OXIDOREDUCTASE-RELATED"/>
    <property type="match status" value="1"/>
</dbReference>
<dbReference type="CDD" id="cd02933">
    <property type="entry name" value="OYE_like_FMN"/>
    <property type="match status" value="1"/>
</dbReference>